<protein>
    <submittedName>
        <fullName evidence="1">Uncharacterized protein</fullName>
    </submittedName>
</protein>
<keyword evidence="2" id="KW-1185">Reference proteome</keyword>
<reference evidence="1" key="1">
    <citation type="submission" date="2012-10" db="EMBL/GenBank/DDBJ databases">
        <authorList>
            <person name="Harkins D.M."/>
            <person name="Durkin A.S."/>
            <person name="Brinkac L.M."/>
            <person name="Selengut J.D."/>
            <person name="Sanka R."/>
            <person name="DePew J."/>
            <person name="Purushe J."/>
            <person name="Picardeau M."/>
            <person name="Werts C."/>
            <person name="Goarant C."/>
            <person name="Vinetz J.M."/>
            <person name="Sutton G.G."/>
            <person name="Nelson W.C."/>
            <person name="Fouts D.E."/>
        </authorList>
    </citation>
    <scope>NUCLEOTIDE SEQUENCE [LARGE SCALE GENOMIC DNA]</scope>
    <source>
        <strain evidence="1">200802841</strain>
    </source>
</reference>
<dbReference type="InterPro" id="IPR030885">
    <property type="entry name" value="Lepto_longest"/>
</dbReference>
<dbReference type="NCBIfam" id="TIGR04388">
    <property type="entry name" value="Lepto_longest"/>
    <property type="match status" value="1"/>
</dbReference>
<evidence type="ECO:0000313" key="2">
    <source>
        <dbReference type="Proteomes" id="UP000006339"/>
    </source>
</evidence>
<sequence>MGLSYNRDAGLGMNVNANFTNHLGLGLDYNFKSGDYTASASYDFDKIGDKKWANAKVISSF</sequence>
<dbReference type="AlphaFoldDB" id="A0A828Y9J4"/>
<name>A0A828Y9J4_9LEPT</name>
<dbReference type="Proteomes" id="UP000006339">
    <property type="component" value="Unassembled WGS sequence"/>
</dbReference>
<comment type="caution">
    <text evidence="1">The sequence shown here is derived from an EMBL/GenBank/DDBJ whole genome shotgun (WGS) entry which is preliminary data.</text>
</comment>
<dbReference type="EMBL" id="AKWH02000024">
    <property type="protein sequence ID" value="EKO52418.1"/>
    <property type="molecule type" value="Genomic_DNA"/>
</dbReference>
<organism evidence="1 2">
    <name type="scientific">Leptospira kirschneri str. 200802841</name>
    <dbReference type="NCBI Taxonomy" id="1193047"/>
    <lineage>
        <taxon>Bacteria</taxon>
        <taxon>Pseudomonadati</taxon>
        <taxon>Spirochaetota</taxon>
        <taxon>Spirochaetia</taxon>
        <taxon>Leptospirales</taxon>
        <taxon>Leptospiraceae</taxon>
        <taxon>Leptospira</taxon>
    </lineage>
</organism>
<gene>
    <name evidence="1" type="ORF">LEP1GSC131_1615</name>
</gene>
<proteinExistence type="predicted"/>
<evidence type="ECO:0000313" key="1">
    <source>
        <dbReference type="EMBL" id="EKO52418.1"/>
    </source>
</evidence>
<accession>A0A828Y9J4</accession>